<keyword evidence="1" id="KW-0472">Membrane</keyword>
<organism evidence="2 3">
    <name type="scientific">Tetrapyrgos nigripes</name>
    <dbReference type="NCBI Taxonomy" id="182062"/>
    <lineage>
        <taxon>Eukaryota</taxon>
        <taxon>Fungi</taxon>
        <taxon>Dikarya</taxon>
        <taxon>Basidiomycota</taxon>
        <taxon>Agaricomycotina</taxon>
        <taxon>Agaricomycetes</taxon>
        <taxon>Agaricomycetidae</taxon>
        <taxon>Agaricales</taxon>
        <taxon>Marasmiineae</taxon>
        <taxon>Marasmiaceae</taxon>
        <taxon>Tetrapyrgos</taxon>
    </lineage>
</organism>
<feature type="transmembrane region" description="Helical" evidence="1">
    <location>
        <begin position="179"/>
        <end position="200"/>
    </location>
</feature>
<sequence length="1024" mass="117254">MSDSTGNFGNTITSGVQEISALLPLLGTEQCEEHVSSGLTRGYFYVAATPLSIFGSLGLARAAFKTLVASISIPSWNFHGARILADAGFWGVGDNLPLILLDQEKRLEKEEAAVEEKSKKKSEVPLVWGAPLERRKRQKHGHNFPSPQYLAGSRLHSLLKDLRVHEDSSITVRTRCSEWNIFMIAFTAVSCLISIVPYIYLNTNNHLPPFTHWAFPVTRALGGFLCATMIPLIIEIRLRVIVEEQLRKRAKKEPKLLVDQDGQLHRFLLIFQILLFFGVVGSVAGYVGCFTVVQNSSKPQATISWLLLEAGLSIIRIFLWGVNPGYDDAPPFSLSIKLSDNPPLPTCNKYAYQLEGEAILPMVRADDFLPEIMSYVGQVERFSDPRYALYYTLTCESESSKRPLLYITVFDLTEHTGWIYTCAPPFSPSSTPSSSATSSPTFKILRARSVDVDEHNVPQAKIDVPKRGIRPLRRDIEGRVKVHYLSIMDQLMLRFGDKHIQQEGPLAQRHGITIPHRIPLEHGCETLITKWTLMTRDTRSQRLQYEANRQRVMEAVKGKLEDGAWHDGLSYLNFSSKWREIEKKVLELYHDINDDIVVCTTWLRVRLTSLGEKEQVVNWALENYWSDMEKGLLEEVHRWECRLWDCHQQMTKELDGDRLKEQAVCDWSTNSWNRLNHQVCGMEQRMKKLEYKLNARRLGWDWHHLIESMTNDHPSRDFEVSLGGYENFYLYPLSDQIHSIMKNLQQQLLQCRTSLDLQGSQSLFGCRMIDLLRLNLTRNRLQIRDKVVSSLGVDGVLKAINENPFKDTILQVDFREITDSDALVKLAAVVNDMPRLTCIRFLPLQRPITKEMVAILREIRLARDHSIHIYVGWKWDQWEETPAVKIAQANSSSISLWGFTAEGNFDEMRATKYKSQITLNFQAPTEGNVVLKITHRYASRGSSTSITIRARDKKSLMKVPVEGRNNFHTETIKLKPQDHFDLEVYNTVELIVNDDFYILQSLELAAEDGTLLLSMPWREPIPQK</sequence>
<gene>
    <name evidence="2" type="ORF">D9758_015882</name>
</gene>
<keyword evidence="1" id="KW-1133">Transmembrane helix</keyword>
<dbReference type="Proteomes" id="UP000559256">
    <property type="component" value="Unassembled WGS sequence"/>
</dbReference>
<dbReference type="AlphaFoldDB" id="A0A8H5CLD9"/>
<evidence type="ECO:0000313" key="2">
    <source>
        <dbReference type="EMBL" id="KAF5343865.1"/>
    </source>
</evidence>
<accession>A0A8H5CLD9</accession>
<comment type="caution">
    <text evidence="2">The sequence shown here is derived from an EMBL/GenBank/DDBJ whole genome shotgun (WGS) entry which is preliminary data.</text>
</comment>
<reference evidence="2 3" key="1">
    <citation type="journal article" date="2020" name="ISME J.">
        <title>Uncovering the hidden diversity of litter-decomposition mechanisms in mushroom-forming fungi.</title>
        <authorList>
            <person name="Floudas D."/>
            <person name="Bentzer J."/>
            <person name="Ahren D."/>
            <person name="Johansson T."/>
            <person name="Persson P."/>
            <person name="Tunlid A."/>
        </authorList>
    </citation>
    <scope>NUCLEOTIDE SEQUENCE [LARGE SCALE GENOMIC DNA]</scope>
    <source>
        <strain evidence="2 3">CBS 291.85</strain>
    </source>
</reference>
<name>A0A8H5CLD9_9AGAR</name>
<dbReference type="OrthoDB" id="3032844at2759"/>
<feature type="transmembrane region" description="Helical" evidence="1">
    <location>
        <begin position="43"/>
        <end position="64"/>
    </location>
</feature>
<keyword evidence="3" id="KW-1185">Reference proteome</keyword>
<dbReference type="EMBL" id="JAACJM010000132">
    <property type="protein sequence ID" value="KAF5343865.1"/>
    <property type="molecule type" value="Genomic_DNA"/>
</dbReference>
<protein>
    <submittedName>
        <fullName evidence="2">Uncharacterized protein</fullName>
    </submittedName>
</protein>
<proteinExistence type="predicted"/>
<keyword evidence="1" id="KW-0812">Transmembrane</keyword>
<feature type="transmembrane region" description="Helical" evidence="1">
    <location>
        <begin position="267"/>
        <end position="288"/>
    </location>
</feature>
<evidence type="ECO:0000256" key="1">
    <source>
        <dbReference type="SAM" id="Phobius"/>
    </source>
</evidence>
<evidence type="ECO:0000313" key="3">
    <source>
        <dbReference type="Proteomes" id="UP000559256"/>
    </source>
</evidence>